<evidence type="ECO:0000256" key="7">
    <source>
        <dbReference type="SAM" id="SignalP"/>
    </source>
</evidence>
<keyword evidence="10" id="KW-0378">Hydrolase</keyword>
<evidence type="ECO:0000256" key="6">
    <source>
        <dbReference type="SAM" id="MobiDB-lite"/>
    </source>
</evidence>
<keyword evidence="4 7" id="KW-0732">Signal</keyword>
<dbReference type="InterPro" id="IPR006558">
    <property type="entry name" value="LamG-like"/>
</dbReference>
<dbReference type="Gene3D" id="2.60.120.200">
    <property type="match status" value="1"/>
</dbReference>
<dbReference type="Proteomes" id="UP000558997">
    <property type="component" value="Unassembled WGS sequence"/>
</dbReference>
<gene>
    <name evidence="10" type="ORF">HDA44_002781</name>
</gene>
<comment type="catalytic activity">
    <reaction evidence="1">
        <text>Hydrolysis of alpha-(2-&gt;3)-, alpha-(2-&gt;6)-, alpha-(2-&gt;8)- glycosidic linkages of terminal sialic acid residues in oligosaccharides, glycoproteins, glycolipids, colominic acid and synthetic substrates.</text>
        <dbReference type="EC" id="3.2.1.18"/>
    </reaction>
</comment>
<dbReference type="Gene3D" id="2.120.10.10">
    <property type="match status" value="1"/>
</dbReference>
<sequence length="648" mass="68974">MRVLTPGRLAAAALLVLGSLAAPVTPTAQANDQATDPAVEQAAGPAAAAGAAPFVEDSVLFQQKTNGYACFRIPAVVHATDGEVLAFAEGRVADCGDDGDIDIVLRRSSDGGKTFGPLQVVSKGNGSTHGNPVPIVDNKTGRIVLVTTHNGPEPCTNGCDRDPYVQTSDDNATTWTAPRELTDAKLPSWNFWYATGPMHGIQLQHGPHAGRLIVGASFETYDGAGPHVYGTHLLYSDDAGETWHIGATTSRDDGKVIAQEVTVVELTDGRIYALARERGTDPGNRAYAISSDGGATFDAPFRTIPRLVMPDVQGSLLRFSARNEGGNRNRILFSAPAHPAAREVMTVRSSYDEARSFGTWQQGKVFYWGPSAYSDLVRLDGDQAGLLYEAGVANPYESIRWARFNEAYLSTPNGTPPGVPGPPAPGPRTADVGPAHNPAYVRGGATVAAGKFGNGLALDGVDDYVEVPFDRSIDLGADDFTMMTWIKYGAKTGSRAILWAYRTGSGSTPQVWLRAEPESNRIRALLSVDRFNVTVQSASAYNDDAWHHVVLQRANGKLRLLIDGTEVGSATAPPGSVTAGKEFGVQGIQVGQRVDGANRFQGTVDEVRVYRRALTDAELTAIRETNKPIRSKLGLDLPLNQVSVPGLG</sequence>
<dbReference type="InterPro" id="IPR026856">
    <property type="entry name" value="Sialidase_fam"/>
</dbReference>
<accession>A0A841DRU9</accession>
<dbReference type="GO" id="GO:0009313">
    <property type="term" value="P:oligosaccharide catabolic process"/>
    <property type="evidence" value="ECO:0007669"/>
    <property type="project" value="TreeGrafter"/>
</dbReference>
<evidence type="ECO:0000256" key="4">
    <source>
        <dbReference type="ARBA" id="ARBA00022729"/>
    </source>
</evidence>
<dbReference type="InterPro" id="IPR001791">
    <property type="entry name" value="Laminin_G"/>
</dbReference>
<dbReference type="CDD" id="cd15482">
    <property type="entry name" value="Sialidase_non-viral"/>
    <property type="match status" value="1"/>
</dbReference>
<protein>
    <recommendedName>
        <fullName evidence="3">exo-alpha-sialidase</fullName>
        <ecNumber evidence="3">3.2.1.18</ecNumber>
    </recommendedName>
</protein>
<evidence type="ECO:0000259" key="9">
    <source>
        <dbReference type="SMART" id="SM00560"/>
    </source>
</evidence>
<comment type="caution">
    <text evidence="10">The sequence shown here is derived from an EMBL/GenBank/DDBJ whole genome shotgun (WGS) entry which is preliminary data.</text>
</comment>
<evidence type="ECO:0000256" key="1">
    <source>
        <dbReference type="ARBA" id="ARBA00000427"/>
    </source>
</evidence>
<dbReference type="SUPFAM" id="SSF50939">
    <property type="entry name" value="Sialidases"/>
    <property type="match status" value="1"/>
</dbReference>
<evidence type="ECO:0000256" key="5">
    <source>
        <dbReference type="ARBA" id="ARBA00023157"/>
    </source>
</evidence>
<feature type="region of interest" description="Disordered" evidence="6">
    <location>
        <begin position="412"/>
        <end position="432"/>
    </location>
</feature>
<dbReference type="SMART" id="SM00560">
    <property type="entry name" value="LamGL"/>
    <property type="match status" value="1"/>
</dbReference>
<evidence type="ECO:0000313" key="11">
    <source>
        <dbReference type="Proteomes" id="UP000558997"/>
    </source>
</evidence>
<dbReference type="InterPro" id="IPR036278">
    <property type="entry name" value="Sialidase_sf"/>
</dbReference>
<reference evidence="10 11" key="1">
    <citation type="submission" date="2020-08" db="EMBL/GenBank/DDBJ databases">
        <title>Sequencing the genomes of 1000 actinobacteria strains.</title>
        <authorList>
            <person name="Klenk H.-P."/>
        </authorList>
    </citation>
    <scope>NUCLEOTIDE SEQUENCE [LARGE SCALE GENOMIC DNA]</scope>
    <source>
        <strain evidence="10 11">DSM 17294</strain>
    </source>
</reference>
<organism evidence="10 11">
    <name type="scientific">Kribbella solani</name>
    <dbReference type="NCBI Taxonomy" id="236067"/>
    <lineage>
        <taxon>Bacteria</taxon>
        <taxon>Bacillati</taxon>
        <taxon>Actinomycetota</taxon>
        <taxon>Actinomycetes</taxon>
        <taxon>Propionibacteriales</taxon>
        <taxon>Kribbellaceae</taxon>
        <taxon>Kribbella</taxon>
    </lineage>
</organism>
<evidence type="ECO:0000313" key="10">
    <source>
        <dbReference type="EMBL" id="MBB5979440.1"/>
    </source>
</evidence>
<proteinExistence type="inferred from homology"/>
<dbReference type="RefSeq" id="WP_184834433.1">
    <property type="nucleotide sequence ID" value="NZ_BAAAVN010000001.1"/>
</dbReference>
<dbReference type="EC" id="3.2.1.18" evidence="3"/>
<dbReference type="GO" id="GO:0005737">
    <property type="term" value="C:cytoplasm"/>
    <property type="evidence" value="ECO:0007669"/>
    <property type="project" value="TreeGrafter"/>
</dbReference>
<dbReference type="GO" id="GO:0004308">
    <property type="term" value="F:exo-alpha-sialidase activity"/>
    <property type="evidence" value="ECO:0007669"/>
    <property type="project" value="UniProtKB-EC"/>
</dbReference>
<dbReference type="InterPro" id="IPR011040">
    <property type="entry name" value="Sialidase"/>
</dbReference>
<feature type="signal peptide" evidence="7">
    <location>
        <begin position="1"/>
        <end position="30"/>
    </location>
</feature>
<dbReference type="SMART" id="SM00282">
    <property type="entry name" value="LamG"/>
    <property type="match status" value="1"/>
</dbReference>
<comment type="similarity">
    <text evidence="2">Belongs to the glycosyl hydrolase 33 family.</text>
</comment>
<evidence type="ECO:0000259" key="8">
    <source>
        <dbReference type="SMART" id="SM00282"/>
    </source>
</evidence>
<keyword evidence="11" id="KW-1185">Reference proteome</keyword>
<dbReference type="GO" id="GO:0006689">
    <property type="term" value="P:ganglioside catabolic process"/>
    <property type="evidence" value="ECO:0007669"/>
    <property type="project" value="TreeGrafter"/>
</dbReference>
<keyword evidence="10" id="KW-0326">Glycosidase</keyword>
<dbReference type="GO" id="GO:0016020">
    <property type="term" value="C:membrane"/>
    <property type="evidence" value="ECO:0007669"/>
    <property type="project" value="TreeGrafter"/>
</dbReference>
<feature type="compositionally biased region" description="Pro residues" evidence="6">
    <location>
        <begin position="414"/>
        <end position="426"/>
    </location>
</feature>
<dbReference type="PANTHER" id="PTHR10628">
    <property type="entry name" value="SIALIDASE"/>
    <property type="match status" value="1"/>
</dbReference>
<dbReference type="SUPFAM" id="SSF49899">
    <property type="entry name" value="Concanavalin A-like lectins/glucanases"/>
    <property type="match status" value="1"/>
</dbReference>
<dbReference type="EMBL" id="JACHNF010000001">
    <property type="protein sequence ID" value="MBB5979440.1"/>
    <property type="molecule type" value="Genomic_DNA"/>
</dbReference>
<dbReference type="Pfam" id="PF13088">
    <property type="entry name" value="BNR_2"/>
    <property type="match status" value="1"/>
</dbReference>
<dbReference type="PANTHER" id="PTHR10628:SF30">
    <property type="entry name" value="EXO-ALPHA-SIALIDASE"/>
    <property type="match status" value="1"/>
</dbReference>
<evidence type="ECO:0000256" key="3">
    <source>
        <dbReference type="ARBA" id="ARBA00012733"/>
    </source>
</evidence>
<dbReference type="InterPro" id="IPR013320">
    <property type="entry name" value="ConA-like_dom_sf"/>
</dbReference>
<dbReference type="Pfam" id="PF13385">
    <property type="entry name" value="Laminin_G_3"/>
    <property type="match status" value="1"/>
</dbReference>
<dbReference type="AlphaFoldDB" id="A0A841DRU9"/>
<dbReference type="CDD" id="cd00110">
    <property type="entry name" value="LamG"/>
    <property type="match status" value="1"/>
</dbReference>
<keyword evidence="5" id="KW-1015">Disulfide bond</keyword>
<evidence type="ECO:0000256" key="2">
    <source>
        <dbReference type="ARBA" id="ARBA00009348"/>
    </source>
</evidence>
<feature type="chain" id="PRO_5032923702" description="exo-alpha-sialidase" evidence="7">
    <location>
        <begin position="31"/>
        <end position="648"/>
    </location>
</feature>
<name>A0A841DRU9_9ACTN</name>
<feature type="domain" description="LamG-like jellyroll fold" evidence="9">
    <location>
        <begin position="478"/>
        <end position="617"/>
    </location>
</feature>
<feature type="domain" description="Laminin G" evidence="8">
    <location>
        <begin position="478"/>
        <end position="612"/>
    </location>
</feature>